<evidence type="ECO:0000313" key="1">
    <source>
        <dbReference type="EMBL" id="CAK9035423.1"/>
    </source>
</evidence>
<accession>A0ABP0L8Z5</accession>
<evidence type="ECO:0000313" key="2">
    <source>
        <dbReference type="Proteomes" id="UP001642464"/>
    </source>
</evidence>
<proteinExistence type="predicted"/>
<comment type="caution">
    <text evidence="1">The sequence shown here is derived from an EMBL/GenBank/DDBJ whole genome shotgun (WGS) entry which is preliminary data.</text>
</comment>
<protein>
    <submittedName>
        <fullName evidence="1">Uncharacterized protein</fullName>
    </submittedName>
</protein>
<reference evidence="1 2" key="1">
    <citation type="submission" date="2024-02" db="EMBL/GenBank/DDBJ databases">
        <authorList>
            <person name="Chen Y."/>
            <person name="Shah S."/>
            <person name="Dougan E. K."/>
            <person name="Thang M."/>
            <person name="Chan C."/>
        </authorList>
    </citation>
    <scope>NUCLEOTIDE SEQUENCE [LARGE SCALE GENOMIC DNA]</scope>
</reference>
<name>A0ABP0L8Z5_9DINO</name>
<sequence>MACLSCCCSPALRGDSGAPPAGEIQRPDSQRERLQELVCNFVRHASSEGQLCRAGGAEGFQDAEYRLLDRASKLELRSAAPEKAFLVSWNIRDLLVRSAHEDATQSAKCGEACDLMRSIILAGEAGRWILVVGSEEERERFVCIMQILQLYQGLASRLAGFSTPKKSEAQYGEGGLLRQMEGAEEEQLLSWMDGLRFAQDGMDLRFLDVSEDFQRVEVGDSKVKIDQDDLLWFDATLTNSPEIRKAKPRRFQAGY</sequence>
<dbReference type="EMBL" id="CAXAMM010015058">
    <property type="protein sequence ID" value="CAK9035423.1"/>
    <property type="molecule type" value="Genomic_DNA"/>
</dbReference>
<gene>
    <name evidence="1" type="ORF">SCF082_LOCUS21280</name>
</gene>
<dbReference type="Proteomes" id="UP001642464">
    <property type="component" value="Unassembled WGS sequence"/>
</dbReference>
<keyword evidence="2" id="KW-1185">Reference proteome</keyword>
<organism evidence="1 2">
    <name type="scientific">Durusdinium trenchii</name>
    <dbReference type="NCBI Taxonomy" id="1381693"/>
    <lineage>
        <taxon>Eukaryota</taxon>
        <taxon>Sar</taxon>
        <taxon>Alveolata</taxon>
        <taxon>Dinophyceae</taxon>
        <taxon>Suessiales</taxon>
        <taxon>Symbiodiniaceae</taxon>
        <taxon>Durusdinium</taxon>
    </lineage>
</organism>